<dbReference type="Proteomes" id="UP000003773">
    <property type="component" value="Unassembled WGS sequence"/>
</dbReference>
<proteinExistence type="predicted"/>
<dbReference type="EMBL" id="AAXD02000018">
    <property type="protein sequence ID" value="EDN83253.1"/>
    <property type="molecule type" value="Genomic_DNA"/>
</dbReference>
<sequence>MGNSAESQRLCGLFYAGNPHENVKKNGRRDNLFRGQSNLVELDS</sequence>
<gene>
    <name evidence="1" type="ORF">BIFADO_00154</name>
</gene>
<protein>
    <submittedName>
        <fullName evidence="1">Uncharacterized protein</fullName>
    </submittedName>
</protein>
<reference evidence="1 2" key="1">
    <citation type="submission" date="2007-04" db="EMBL/GenBank/DDBJ databases">
        <authorList>
            <person name="Fulton L."/>
            <person name="Clifton S."/>
            <person name="Fulton B."/>
            <person name="Xu J."/>
            <person name="Minx P."/>
            <person name="Pepin K.H."/>
            <person name="Johnson M."/>
            <person name="Thiruvilangam P."/>
            <person name="Bhonagiri V."/>
            <person name="Nash W.E."/>
            <person name="Mardis E.R."/>
            <person name="Wilson R.K."/>
        </authorList>
    </citation>
    <scope>NUCLEOTIDE SEQUENCE [LARGE SCALE GENOMIC DNA]</scope>
    <source>
        <strain evidence="1 2">L2-32</strain>
    </source>
</reference>
<name>A7A2X0_BIFAD</name>
<reference evidence="1 2" key="2">
    <citation type="submission" date="2007-05" db="EMBL/GenBank/DDBJ databases">
        <title>Draft genome sequence of Bifidobacterium adolescentis (L2-32).</title>
        <authorList>
            <person name="Sudarsanam P."/>
            <person name="Ley R."/>
            <person name="Guruge J."/>
            <person name="Turnbaugh P.J."/>
            <person name="Mahowald M."/>
            <person name="Liep D."/>
            <person name="Gordon J."/>
        </authorList>
    </citation>
    <scope>NUCLEOTIDE SEQUENCE [LARGE SCALE GENOMIC DNA]</scope>
    <source>
        <strain evidence="1 2">L2-32</strain>
    </source>
</reference>
<accession>A7A2X0</accession>
<dbReference type="HOGENOM" id="CLU_3212972_0_0_11"/>
<evidence type="ECO:0000313" key="1">
    <source>
        <dbReference type="EMBL" id="EDN83253.1"/>
    </source>
</evidence>
<dbReference type="AlphaFoldDB" id="A7A2X0"/>
<evidence type="ECO:0000313" key="2">
    <source>
        <dbReference type="Proteomes" id="UP000003773"/>
    </source>
</evidence>
<organism evidence="1 2">
    <name type="scientific">Bifidobacterium adolescentis L2-32</name>
    <dbReference type="NCBI Taxonomy" id="411481"/>
    <lineage>
        <taxon>Bacteria</taxon>
        <taxon>Bacillati</taxon>
        <taxon>Actinomycetota</taxon>
        <taxon>Actinomycetes</taxon>
        <taxon>Bifidobacteriales</taxon>
        <taxon>Bifidobacteriaceae</taxon>
        <taxon>Bifidobacterium</taxon>
    </lineage>
</organism>
<comment type="caution">
    <text evidence="1">The sequence shown here is derived from an EMBL/GenBank/DDBJ whole genome shotgun (WGS) entry which is preliminary data.</text>
</comment>